<feature type="compositionally biased region" description="Polar residues" evidence="1">
    <location>
        <begin position="313"/>
        <end position="331"/>
    </location>
</feature>
<organism evidence="3 4">
    <name type="scientific">Sphaerobolus stellatus (strain SS14)</name>
    <dbReference type="NCBI Taxonomy" id="990650"/>
    <lineage>
        <taxon>Eukaryota</taxon>
        <taxon>Fungi</taxon>
        <taxon>Dikarya</taxon>
        <taxon>Basidiomycota</taxon>
        <taxon>Agaricomycotina</taxon>
        <taxon>Agaricomycetes</taxon>
        <taxon>Phallomycetidae</taxon>
        <taxon>Geastrales</taxon>
        <taxon>Sphaerobolaceae</taxon>
        <taxon>Sphaerobolus</taxon>
    </lineage>
</organism>
<dbReference type="EMBL" id="KN837119">
    <property type="protein sequence ID" value="KIJ44045.1"/>
    <property type="molecule type" value="Genomic_DNA"/>
</dbReference>
<dbReference type="InterPro" id="IPR001206">
    <property type="entry name" value="Diacylglycerol_kinase_cat_dom"/>
</dbReference>
<proteinExistence type="predicted"/>
<dbReference type="GO" id="GO:0016773">
    <property type="term" value="F:phosphotransferase activity, alcohol group as acceptor"/>
    <property type="evidence" value="ECO:0007669"/>
    <property type="project" value="UniProtKB-ARBA"/>
</dbReference>
<dbReference type="OrthoDB" id="3853857at2759"/>
<keyword evidence="4" id="KW-1185">Reference proteome</keyword>
<name>A0A0C9VYG4_SPHS4</name>
<dbReference type="InterPro" id="IPR017438">
    <property type="entry name" value="ATP-NAD_kinase_N"/>
</dbReference>
<dbReference type="PANTHER" id="PTHR12358">
    <property type="entry name" value="SPHINGOSINE KINASE"/>
    <property type="match status" value="1"/>
</dbReference>
<dbReference type="Proteomes" id="UP000054279">
    <property type="component" value="Unassembled WGS sequence"/>
</dbReference>
<dbReference type="SMART" id="SM00046">
    <property type="entry name" value="DAGKc"/>
    <property type="match status" value="1"/>
</dbReference>
<reference evidence="3 4" key="1">
    <citation type="submission" date="2014-06" db="EMBL/GenBank/DDBJ databases">
        <title>Evolutionary Origins and Diversification of the Mycorrhizal Mutualists.</title>
        <authorList>
            <consortium name="DOE Joint Genome Institute"/>
            <consortium name="Mycorrhizal Genomics Consortium"/>
            <person name="Kohler A."/>
            <person name="Kuo A."/>
            <person name="Nagy L.G."/>
            <person name="Floudas D."/>
            <person name="Copeland A."/>
            <person name="Barry K.W."/>
            <person name="Cichocki N."/>
            <person name="Veneault-Fourrey C."/>
            <person name="LaButti K."/>
            <person name="Lindquist E.A."/>
            <person name="Lipzen A."/>
            <person name="Lundell T."/>
            <person name="Morin E."/>
            <person name="Murat C."/>
            <person name="Riley R."/>
            <person name="Ohm R."/>
            <person name="Sun H."/>
            <person name="Tunlid A."/>
            <person name="Henrissat B."/>
            <person name="Grigoriev I.V."/>
            <person name="Hibbett D.S."/>
            <person name="Martin F."/>
        </authorList>
    </citation>
    <scope>NUCLEOTIDE SEQUENCE [LARGE SCALE GENOMIC DNA]</scope>
    <source>
        <strain evidence="3 4">SS14</strain>
    </source>
</reference>
<dbReference type="GO" id="GO:0016020">
    <property type="term" value="C:membrane"/>
    <property type="evidence" value="ECO:0007669"/>
    <property type="project" value="TreeGrafter"/>
</dbReference>
<dbReference type="Pfam" id="PF00781">
    <property type="entry name" value="DAGK_cat"/>
    <property type="match status" value="1"/>
</dbReference>
<protein>
    <recommendedName>
        <fullName evidence="2">DAGKc domain-containing protein</fullName>
    </recommendedName>
</protein>
<dbReference type="PANTHER" id="PTHR12358:SF31">
    <property type="entry name" value="ACYLGLYCEROL KINASE, MITOCHONDRIAL"/>
    <property type="match status" value="1"/>
</dbReference>
<dbReference type="Gene3D" id="2.60.200.40">
    <property type="match status" value="1"/>
</dbReference>
<feature type="region of interest" description="Disordered" evidence="1">
    <location>
        <begin position="307"/>
        <end position="336"/>
    </location>
</feature>
<dbReference type="HOGENOM" id="CLU_013399_0_0_1"/>
<accession>A0A0C9VYG4</accession>
<dbReference type="SUPFAM" id="SSF111331">
    <property type="entry name" value="NAD kinase/diacylglycerol kinase-like"/>
    <property type="match status" value="1"/>
</dbReference>
<dbReference type="AlphaFoldDB" id="A0A0C9VYG4"/>
<gene>
    <name evidence="3" type="ORF">M422DRAFT_67694</name>
</gene>
<dbReference type="InterPro" id="IPR016064">
    <property type="entry name" value="NAD/diacylglycerol_kinase_sf"/>
</dbReference>
<sequence>MEHNIESVSVLNDSKKTITLTHSKATLSIQEPGKRAIQCSVKHVLWVEVEEDKTLRLSLLHRRKKRLVLGNFRGTYSTEEAERVKAWSEGLLQAAYEGSRPKRNFLVIINPFGGPGKALSVFEKLVKPIFGAAHSTFDLLVTERRGHCMEYVKTMELKYDALVVLSGDGLIHEVFNAFAAHDNSKEAFSVPVVQIPTGSGNGFSIALLGLKDGLDVGAATLNAIKGAHMKLDLCRMKQDGKEIVSFMSQTIGMMADIDLKSERLRWMGDTRFVVGYLAAAAVNRTCDMKLEIKVVARDKHAMLSTYREKRSKSLTGQSSDVSSSDTTPASSQDKDDDGEWIVIDKKLAYVCAGKLPCLSRDLMQFPVALCDDGLIDIVAQERVSRLKWLTSLDGAEKGKPYWEPSSNYFKAKAYRLTPVATDGCFSVDGERYPYSPFEVEVMHRLGSTLGDGVWHPEFIP</sequence>
<dbReference type="Gene3D" id="3.40.50.10330">
    <property type="entry name" value="Probable inorganic polyphosphate/atp-NAD kinase, domain 1"/>
    <property type="match status" value="1"/>
</dbReference>
<dbReference type="InterPro" id="IPR050187">
    <property type="entry name" value="Lipid_Phosphate_FormReg"/>
</dbReference>
<evidence type="ECO:0000313" key="3">
    <source>
        <dbReference type="EMBL" id="KIJ44045.1"/>
    </source>
</evidence>
<evidence type="ECO:0000259" key="2">
    <source>
        <dbReference type="PROSITE" id="PS50146"/>
    </source>
</evidence>
<dbReference type="PROSITE" id="PS50146">
    <property type="entry name" value="DAGK"/>
    <property type="match status" value="1"/>
</dbReference>
<dbReference type="GO" id="GO:0005737">
    <property type="term" value="C:cytoplasm"/>
    <property type="evidence" value="ECO:0007669"/>
    <property type="project" value="TreeGrafter"/>
</dbReference>
<evidence type="ECO:0000256" key="1">
    <source>
        <dbReference type="SAM" id="MobiDB-lite"/>
    </source>
</evidence>
<dbReference type="GO" id="GO:0001727">
    <property type="term" value="F:lipid kinase activity"/>
    <property type="evidence" value="ECO:0007669"/>
    <property type="project" value="TreeGrafter"/>
</dbReference>
<evidence type="ECO:0000313" key="4">
    <source>
        <dbReference type="Proteomes" id="UP000054279"/>
    </source>
</evidence>
<dbReference type="GO" id="GO:0046512">
    <property type="term" value="P:sphingosine biosynthetic process"/>
    <property type="evidence" value="ECO:0007669"/>
    <property type="project" value="TreeGrafter"/>
</dbReference>
<feature type="domain" description="DAGKc" evidence="2">
    <location>
        <begin position="100"/>
        <end position="240"/>
    </location>
</feature>